<dbReference type="Proteomes" id="UP000580250">
    <property type="component" value="Unassembled WGS sequence"/>
</dbReference>
<dbReference type="EMBL" id="CAJEWN010000011">
    <property type="protein sequence ID" value="CAD2131929.1"/>
    <property type="molecule type" value="Genomic_DNA"/>
</dbReference>
<gene>
    <name evidence="1" type="ORF">MENT_LOCUS3479</name>
</gene>
<dbReference type="AlphaFoldDB" id="A0A6V7TTA0"/>
<protein>
    <submittedName>
        <fullName evidence="1">Uncharacterized protein</fullName>
    </submittedName>
</protein>
<sequence length="82" mass="9934">MINWDGKECKNERNIEEAFKQQRDILRDKHTEFIENNVEKFRGKILNNSGTLTKMLQFIQKDKLDFLKLENCKFIFKIKIIL</sequence>
<name>A0A6V7TTA0_MELEN</name>
<accession>A0A6V7TTA0</accession>
<proteinExistence type="predicted"/>
<evidence type="ECO:0000313" key="2">
    <source>
        <dbReference type="Proteomes" id="UP000580250"/>
    </source>
</evidence>
<organism evidence="1 2">
    <name type="scientific">Meloidogyne enterolobii</name>
    <name type="common">Root-knot nematode worm</name>
    <name type="synonym">Meloidogyne mayaguensis</name>
    <dbReference type="NCBI Taxonomy" id="390850"/>
    <lineage>
        <taxon>Eukaryota</taxon>
        <taxon>Metazoa</taxon>
        <taxon>Ecdysozoa</taxon>
        <taxon>Nematoda</taxon>
        <taxon>Chromadorea</taxon>
        <taxon>Rhabditida</taxon>
        <taxon>Tylenchina</taxon>
        <taxon>Tylenchomorpha</taxon>
        <taxon>Tylenchoidea</taxon>
        <taxon>Meloidogynidae</taxon>
        <taxon>Meloidogyninae</taxon>
        <taxon>Meloidogyne</taxon>
    </lineage>
</organism>
<comment type="caution">
    <text evidence="1">The sequence shown here is derived from an EMBL/GenBank/DDBJ whole genome shotgun (WGS) entry which is preliminary data.</text>
</comment>
<evidence type="ECO:0000313" key="1">
    <source>
        <dbReference type="EMBL" id="CAD2131929.1"/>
    </source>
</evidence>
<reference evidence="1 2" key="1">
    <citation type="submission" date="2020-08" db="EMBL/GenBank/DDBJ databases">
        <authorList>
            <person name="Koutsovoulos G."/>
            <person name="Danchin GJ E."/>
        </authorList>
    </citation>
    <scope>NUCLEOTIDE SEQUENCE [LARGE SCALE GENOMIC DNA]</scope>
</reference>